<organism evidence="2 3">
    <name type="scientific">Pleurodeles waltl</name>
    <name type="common">Iberian ribbed newt</name>
    <dbReference type="NCBI Taxonomy" id="8319"/>
    <lineage>
        <taxon>Eukaryota</taxon>
        <taxon>Metazoa</taxon>
        <taxon>Chordata</taxon>
        <taxon>Craniata</taxon>
        <taxon>Vertebrata</taxon>
        <taxon>Euteleostomi</taxon>
        <taxon>Amphibia</taxon>
        <taxon>Batrachia</taxon>
        <taxon>Caudata</taxon>
        <taxon>Salamandroidea</taxon>
        <taxon>Salamandridae</taxon>
        <taxon>Pleurodelinae</taxon>
        <taxon>Pleurodeles</taxon>
    </lineage>
</organism>
<accession>A0AAV7VLD4</accession>
<feature type="compositionally biased region" description="Basic and acidic residues" evidence="1">
    <location>
        <begin position="99"/>
        <end position="117"/>
    </location>
</feature>
<comment type="caution">
    <text evidence="2">The sequence shown here is derived from an EMBL/GenBank/DDBJ whole genome shotgun (WGS) entry which is preliminary data.</text>
</comment>
<dbReference type="EMBL" id="JANPWB010000003">
    <property type="protein sequence ID" value="KAJ1202123.1"/>
    <property type="molecule type" value="Genomic_DNA"/>
</dbReference>
<feature type="region of interest" description="Disordered" evidence="1">
    <location>
        <begin position="1"/>
        <end position="23"/>
    </location>
</feature>
<feature type="compositionally biased region" description="Polar residues" evidence="1">
    <location>
        <begin position="149"/>
        <end position="173"/>
    </location>
</feature>
<name>A0AAV7VLD4_PLEWA</name>
<protein>
    <submittedName>
        <fullName evidence="2">Uncharacterized protein</fullName>
    </submittedName>
</protein>
<evidence type="ECO:0000313" key="2">
    <source>
        <dbReference type="EMBL" id="KAJ1202123.1"/>
    </source>
</evidence>
<reference evidence="2" key="1">
    <citation type="journal article" date="2022" name="bioRxiv">
        <title>Sequencing and chromosome-scale assembly of the giantPleurodeles waltlgenome.</title>
        <authorList>
            <person name="Brown T."/>
            <person name="Elewa A."/>
            <person name="Iarovenko S."/>
            <person name="Subramanian E."/>
            <person name="Araus A.J."/>
            <person name="Petzold A."/>
            <person name="Susuki M."/>
            <person name="Suzuki K.-i.T."/>
            <person name="Hayashi T."/>
            <person name="Toyoda A."/>
            <person name="Oliveira C."/>
            <person name="Osipova E."/>
            <person name="Leigh N.D."/>
            <person name="Simon A."/>
            <person name="Yun M.H."/>
        </authorList>
    </citation>
    <scope>NUCLEOTIDE SEQUENCE</scope>
    <source>
        <strain evidence="2">20211129_DDA</strain>
        <tissue evidence="2">Liver</tissue>
    </source>
</reference>
<proteinExistence type="predicted"/>
<keyword evidence="3" id="KW-1185">Reference proteome</keyword>
<gene>
    <name evidence="2" type="ORF">NDU88_005924</name>
</gene>
<evidence type="ECO:0000256" key="1">
    <source>
        <dbReference type="SAM" id="MobiDB-lite"/>
    </source>
</evidence>
<evidence type="ECO:0000313" key="3">
    <source>
        <dbReference type="Proteomes" id="UP001066276"/>
    </source>
</evidence>
<feature type="region of interest" description="Disordered" evidence="1">
    <location>
        <begin position="99"/>
        <end position="180"/>
    </location>
</feature>
<dbReference type="Proteomes" id="UP001066276">
    <property type="component" value="Chromosome 2_1"/>
</dbReference>
<sequence length="210" mass="22870">MTHSPTGRYLWGTEGSTTTDHMPIHPDVLNGDWDTKEVASGEVGDGEALTGAEDRCEEEMLKEPLQPSKAMDNEVGVVWMAQMMEKIDLGKGVRKGVAVRETHQTGRGEDEGSRHVPGEAISSTGPLMQSGLGFHHTRDLEGEAGWEGTTRQNITPSKYPGTETTVLGSTGQRFPNGKKGEAHELCKVTFPPSFHTDTLPFSLPKKYPPE</sequence>
<feature type="region of interest" description="Disordered" evidence="1">
    <location>
        <begin position="191"/>
        <end position="210"/>
    </location>
</feature>
<dbReference type="AlphaFoldDB" id="A0AAV7VLD4"/>